<protein>
    <recommendedName>
        <fullName evidence="12">rRNA adenine N(6)-methyltransferase</fullName>
        <ecNumber evidence="12">2.1.1.-</ecNumber>
    </recommendedName>
</protein>
<dbReference type="AlphaFoldDB" id="A0A6G0YB21"/>
<comment type="caution">
    <text evidence="13">The sequence shown here is derived from an EMBL/GenBank/DDBJ whole genome shotgun (WGS) entry which is preliminary data.</text>
</comment>
<evidence type="ECO:0000256" key="5">
    <source>
        <dbReference type="ARBA" id="ARBA00022691"/>
    </source>
</evidence>
<evidence type="ECO:0000256" key="7">
    <source>
        <dbReference type="ARBA" id="ARBA00022946"/>
    </source>
</evidence>
<evidence type="ECO:0000256" key="9">
    <source>
        <dbReference type="ARBA" id="ARBA00023128"/>
    </source>
</evidence>
<evidence type="ECO:0000256" key="2">
    <source>
        <dbReference type="ARBA" id="ARBA00022552"/>
    </source>
</evidence>
<dbReference type="Proteomes" id="UP000478052">
    <property type="component" value="Unassembled WGS sequence"/>
</dbReference>
<dbReference type="Gene3D" id="3.40.50.150">
    <property type="entry name" value="Vaccinia Virus protein VP39"/>
    <property type="match status" value="1"/>
</dbReference>
<evidence type="ECO:0000256" key="4">
    <source>
        <dbReference type="ARBA" id="ARBA00022679"/>
    </source>
</evidence>
<keyword evidence="14" id="KW-1185">Reference proteome</keyword>
<evidence type="ECO:0000256" key="12">
    <source>
        <dbReference type="RuleBase" id="RU362106"/>
    </source>
</evidence>
<feature type="binding site" evidence="11">
    <location>
        <position position="55"/>
    </location>
    <ligand>
        <name>S-adenosyl-L-methionine</name>
        <dbReference type="ChEBI" id="CHEBI:59789"/>
    </ligand>
</feature>
<dbReference type="GO" id="GO:0006391">
    <property type="term" value="P:transcription initiation at mitochondrial promoter"/>
    <property type="evidence" value="ECO:0007669"/>
    <property type="project" value="TreeGrafter"/>
</dbReference>
<dbReference type="GO" id="GO:0000179">
    <property type="term" value="F:rRNA (adenine-N6,N6-)-dimethyltransferase activity"/>
    <property type="evidence" value="ECO:0007669"/>
    <property type="project" value="UniProtKB-UniRule"/>
</dbReference>
<gene>
    <name evidence="13" type="ORF">FWK35_00011354</name>
</gene>
<evidence type="ECO:0000256" key="11">
    <source>
        <dbReference type="PROSITE-ProRule" id="PRU01026"/>
    </source>
</evidence>
<dbReference type="OrthoDB" id="9895503at2759"/>
<evidence type="ECO:0000313" key="13">
    <source>
        <dbReference type="EMBL" id="KAF0752569.1"/>
    </source>
</evidence>
<comment type="caution">
    <text evidence="11">Lacks conserved residue(s) required for the propagation of feature annotation.</text>
</comment>
<keyword evidence="6 11" id="KW-0694">RNA-binding</keyword>
<evidence type="ECO:0000313" key="14">
    <source>
        <dbReference type="Proteomes" id="UP000478052"/>
    </source>
</evidence>
<sequence>MILKSNVWMLSQSIFKWTLRKRRYCSSTATSLKEPNINDTLSSFKKFKYPESMFVSCNDVAKDISDTISVHLAKKYGNKQIEIIEANPGPCLITQNLLNKTNYNICVYESSYNVFKEFLMTVHSIYGDRIKINPGNFLLLWKFGYQDRLDRGDRVSKFLSSAGIPQQPWNQENPSLKIIASLPNKKFLNYLIYSFIFQTGLMVYGRPEFYFLLSPSVFKRYSCEPIIDKMYYKTQTILFQTIFDIELIKTYPRKAFYPPHISKSASKNVRYKELKEADDKYMILAKVVGRRDILNNEGLTEDLLKPFWYFVKHHTLSRKNFVIPMLEQWIPGCGPHFIAQGYTIFTQFGDLTPPQILRLFLKFISLPEYNDSPFLNSMEIRISKLLPSLQITSEDSIIEQSERNSPIDFEEFNNKDNL</sequence>
<comment type="similarity">
    <text evidence="11 12">Belongs to the class I-like SAM-binding methyltransferase superfamily. rRNA adenine N(6)-methyltransferase family.</text>
</comment>
<dbReference type="EMBL" id="VUJU01005009">
    <property type="protein sequence ID" value="KAF0752569.1"/>
    <property type="molecule type" value="Genomic_DNA"/>
</dbReference>
<evidence type="ECO:0000256" key="8">
    <source>
        <dbReference type="ARBA" id="ARBA00023015"/>
    </source>
</evidence>
<evidence type="ECO:0000256" key="1">
    <source>
        <dbReference type="ARBA" id="ARBA00004173"/>
    </source>
</evidence>
<evidence type="ECO:0000256" key="10">
    <source>
        <dbReference type="ARBA" id="ARBA00023163"/>
    </source>
</evidence>
<keyword evidence="5 11" id="KW-0949">S-adenosyl-L-methionine</keyword>
<reference evidence="13 14" key="1">
    <citation type="submission" date="2019-08" db="EMBL/GenBank/DDBJ databases">
        <title>Whole genome of Aphis craccivora.</title>
        <authorList>
            <person name="Voronova N.V."/>
            <person name="Shulinski R.S."/>
            <person name="Bandarenka Y.V."/>
            <person name="Zhorov D.G."/>
            <person name="Warner D."/>
        </authorList>
    </citation>
    <scope>NUCLEOTIDE SEQUENCE [LARGE SCALE GENOMIC DNA]</scope>
    <source>
        <strain evidence="13">180601</strain>
        <tissue evidence="13">Whole Body</tissue>
    </source>
</reference>
<dbReference type="PIRSF" id="PIRSF027833">
    <property type="entry name" value="MtTFB2"/>
    <property type="match status" value="1"/>
</dbReference>
<keyword evidence="7" id="KW-0809">Transit peptide</keyword>
<dbReference type="PANTHER" id="PTHR11727:SF13">
    <property type="entry name" value="DIMETHYLADENOSINE TRANSFERASE 2, MITOCHONDRIAL"/>
    <property type="match status" value="1"/>
</dbReference>
<feature type="binding site" evidence="11">
    <location>
        <position position="109"/>
    </location>
    <ligand>
        <name>S-adenosyl-L-methionine</name>
        <dbReference type="ChEBI" id="CHEBI:59789"/>
    </ligand>
</feature>
<dbReference type="PROSITE" id="PS51689">
    <property type="entry name" value="SAM_RNA_A_N6_MT"/>
    <property type="match status" value="1"/>
</dbReference>
<feature type="binding site" evidence="11">
    <location>
        <position position="181"/>
    </location>
    <ligand>
        <name>S-adenosyl-L-methionine</name>
        <dbReference type="ChEBI" id="CHEBI:59789"/>
    </ligand>
</feature>
<dbReference type="Pfam" id="PF00398">
    <property type="entry name" value="RrnaAD"/>
    <property type="match status" value="1"/>
</dbReference>
<dbReference type="PANTHER" id="PTHR11727">
    <property type="entry name" value="DIMETHYLADENOSINE TRANSFERASE"/>
    <property type="match status" value="1"/>
</dbReference>
<proteinExistence type="inferred from homology"/>
<keyword evidence="9" id="KW-0496">Mitochondrion</keyword>
<dbReference type="InterPro" id="IPR029063">
    <property type="entry name" value="SAM-dependent_MTases_sf"/>
</dbReference>
<evidence type="ECO:0000256" key="6">
    <source>
        <dbReference type="ARBA" id="ARBA00022884"/>
    </source>
</evidence>
<dbReference type="InterPro" id="IPR001737">
    <property type="entry name" value="KsgA/Erm"/>
</dbReference>
<keyword evidence="8" id="KW-0805">Transcription regulation</keyword>
<keyword evidence="3 11" id="KW-0489">Methyltransferase</keyword>
<dbReference type="SUPFAM" id="SSF53335">
    <property type="entry name" value="S-adenosyl-L-methionine-dependent methyltransferases"/>
    <property type="match status" value="1"/>
</dbReference>
<accession>A0A6G0YB21</accession>
<keyword evidence="2 12" id="KW-0698">rRNA processing</keyword>
<evidence type="ECO:0000256" key="3">
    <source>
        <dbReference type="ARBA" id="ARBA00022603"/>
    </source>
</evidence>
<name>A0A6G0YB21_APHCR</name>
<comment type="subcellular location">
    <subcellularLocation>
        <location evidence="1">Mitochondrion</location>
    </subcellularLocation>
</comment>
<dbReference type="GO" id="GO:0005759">
    <property type="term" value="C:mitochondrial matrix"/>
    <property type="evidence" value="ECO:0007669"/>
    <property type="project" value="TreeGrafter"/>
</dbReference>
<dbReference type="GO" id="GO:0003723">
    <property type="term" value="F:RNA binding"/>
    <property type="evidence" value="ECO:0007669"/>
    <property type="project" value="UniProtKB-UniRule"/>
</dbReference>
<organism evidence="13 14">
    <name type="scientific">Aphis craccivora</name>
    <name type="common">Cowpea aphid</name>
    <dbReference type="NCBI Taxonomy" id="307492"/>
    <lineage>
        <taxon>Eukaryota</taxon>
        <taxon>Metazoa</taxon>
        <taxon>Ecdysozoa</taxon>
        <taxon>Arthropoda</taxon>
        <taxon>Hexapoda</taxon>
        <taxon>Insecta</taxon>
        <taxon>Pterygota</taxon>
        <taxon>Neoptera</taxon>
        <taxon>Paraneoptera</taxon>
        <taxon>Hemiptera</taxon>
        <taxon>Sternorrhyncha</taxon>
        <taxon>Aphidomorpha</taxon>
        <taxon>Aphidoidea</taxon>
        <taxon>Aphididae</taxon>
        <taxon>Aphidini</taxon>
        <taxon>Aphis</taxon>
        <taxon>Aphis</taxon>
    </lineage>
</organism>
<dbReference type="GO" id="GO:0034246">
    <property type="term" value="F:mitochondrial transcription factor activity"/>
    <property type="evidence" value="ECO:0007669"/>
    <property type="project" value="TreeGrafter"/>
</dbReference>
<dbReference type="EC" id="2.1.1.-" evidence="12"/>
<keyword evidence="4 11" id="KW-0808">Transferase</keyword>
<keyword evidence="10" id="KW-0804">Transcription</keyword>